<accession>A0A6J4PJM1</accession>
<organism evidence="1">
    <name type="scientific">uncultured Leptolyngbya sp</name>
    <dbReference type="NCBI Taxonomy" id="332963"/>
    <lineage>
        <taxon>Bacteria</taxon>
        <taxon>Bacillati</taxon>
        <taxon>Cyanobacteriota</taxon>
        <taxon>Cyanophyceae</taxon>
        <taxon>Leptolyngbyales</taxon>
        <taxon>Leptolyngbyaceae</taxon>
        <taxon>Leptolyngbya group</taxon>
        <taxon>Leptolyngbya</taxon>
        <taxon>environmental samples</taxon>
    </lineage>
</organism>
<name>A0A6J4PJM1_9CYAN</name>
<dbReference type="EMBL" id="CADCTY010002277">
    <property type="protein sequence ID" value="CAA9414698.1"/>
    <property type="molecule type" value="Genomic_DNA"/>
</dbReference>
<proteinExistence type="predicted"/>
<evidence type="ECO:0000313" key="1">
    <source>
        <dbReference type="EMBL" id="CAA9414698.1"/>
    </source>
</evidence>
<sequence length="86" mass="9468">MLVKVVAAQFPVSRLLLEPVLGKHQDRRGNGNGSSLGSFANLQAIEWRSQVSLTRSPCRLCCCHPPCPQPWATFACCTRFAFSSCE</sequence>
<dbReference type="AlphaFoldDB" id="A0A6J4PJM1"/>
<gene>
    <name evidence="1" type="ORF">AVDCRST_MAG94-6629</name>
</gene>
<protein>
    <submittedName>
        <fullName evidence="1">Uncharacterized protein</fullName>
    </submittedName>
</protein>
<reference evidence="1" key="1">
    <citation type="submission" date="2020-02" db="EMBL/GenBank/DDBJ databases">
        <authorList>
            <person name="Meier V. D."/>
        </authorList>
    </citation>
    <scope>NUCLEOTIDE SEQUENCE</scope>
    <source>
        <strain evidence="1">AVDCRST_MAG94</strain>
    </source>
</reference>